<reference evidence="1" key="2">
    <citation type="journal article" date="2015" name="Fish Shellfish Immunol.">
        <title>Early steps in the European eel (Anguilla anguilla)-Vibrio vulnificus interaction in the gills: Role of the RtxA13 toxin.</title>
        <authorList>
            <person name="Callol A."/>
            <person name="Pajuelo D."/>
            <person name="Ebbesson L."/>
            <person name="Teles M."/>
            <person name="MacKenzie S."/>
            <person name="Amaro C."/>
        </authorList>
    </citation>
    <scope>NUCLEOTIDE SEQUENCE</scope>
</reference>
<reference evidence="1" key="1">
    <citation type="submission" date="2014-11" db="EMBL/GenBank/DDBJ databases">
        <authorList>
            <person name="Amaro Gonzalez C."/>
        </authorList>
    </citation>
    <scope>NUCLEOTIDE SEQUENCE</scope>
</reference>
<accession>A0A0E9U2T3</accession>
<evidence type="ECO:0000313" key="1">
    <source>
        <dbReference type="EMBL" id="JAH59243.1"/>
    </source>
</evidence>
<sequence length="17" mass="1920">MGCYCSVIRIRSFSRAA</sequence>
<proteinExistence type="predicted"/>
<name>A0A0E9U2T3_ANGAN</name>
<dbReference type="AlphaFoldDB" id="A0A0E9U2T3"/>
<dbReference type="EMBL" id="GBXM01049334">
    <property type="protein sequence ID" value="JAH59243.1"/>
    <property type="molecule type" value="Transcribed_RNA"/>
</dbReference>
<protein>
    <submittedName>
        <fullName evidence="1">Uncharacterized protein</fullName>
    </submittedName>
</protein>
<organism evidence="1">
    <name type="scientific">Anguilla anguilla</name>
    <name type="common">European freshwater eel</name>
    <name type="synonym">Muraena anguilla</name>
    <dbReference type="NCBI Taxonomy" id="7936"/>
    <lineage>
        <taxon>Eukaryota</taxon>
        <taxon>Metazoa</taxon>
        <taxon>Chordata</taxon>
        <taxon>Craniata</taxon>
        <taxon>Vertebrata</taxon>
        <taxon>Euteleostomi</taxon>
        <taxon>Actinopterygii</taxon>
        <taxon>Neopterygii</taxon>
        <taxon>Teleostei</taxon>
        <taxon>Anguilliformes</taxon>
        <taxon>Anguillidae</taxon>
        <taxon>Anguilla</taxon>
    </lineage>
</organism>